<organism evidence="2 3">
    <name type="scientific">Arachis hypogaea</name>
    <name type="common">Peanut</name>
    <dbReference type="NCBI Taxonomy" id="3818"/>
    <lineage>
        <taxon>Eukaryota</taxon>
        <taxon>Viridiplantae</taxon>
        <taxon>Streptophyta</taxon>
        <taxon>Embryophyta</taxon>
        <taxon>Tracheophyta</taxon>
        <taxon>Spermatophyta</taxon>
        <taxon>Magnoliopsida</taxon>
        <taxon>eudicotyledons</taxon>
        <taxon>Gunneridae</taxon>
        <taxon>Pentapetalae</taxon>
        <taxon>rosids</taxon>
        <taxon>fabids</taxon>
        <taxon>Fabales</taxon>
        <taxon>Fabaceae</taxon>
        <taxon>Papilionoideae</taxon>
        <taxon>50 kb inversion clade</taxon>
        <taxon>dalbergioids sensu lato</taxon>
        <taxon>Dalbergieae</taxon>
        <taxon>Pterocarpus clade</taxon>
        <taxon>Arachis</taxon>
    </lineage>
</organism>
<evidence type="ECO:0000313" key="2">
    <source>
        <dbReference type="EMBL" id="RYR05394.1"/>
    </source>
</evidence>
<accession>A0A444YU13</accession>
<dbReference type="AlphaFoldDB" id="A0A444YU13"/>
<dbReference type="Pfam" id="PF11926">
    <property type="entry name" value="DUF3444"/>
    <property type="match status" value="1"/>
</dbReference>
<evidence type="ECO:0000313" key="3">
    <source>
        <dbReference type="Proteomes" id="UP000289738"/>
    </source>
</evidence>
<keyword evidence="3" id="KW-1185">Reference proteome</keyword>
<dbReference type="EMBL" id="SDMP01000016">
    <property type="protein sequence ID" value="RYR05394.1"/>
    <property type="molecule type" value="Genomic_DNA"/>
</dbReference>
<sequence length="214" mass="24513">MPRFYAKVQKVMSTKPFKMSVSWLNSRSNKELGPMDWIGSGFYKTCGDFTIGKREITGSLNSFSHKVRWAKGNRGIVRIFPRKGDIWALYRNWSPDWNKDTPDEVKHKYDMVEVLDDFNDKQGVLVTPLIKVDGFVAVFQRIEGHDLVRKIPKVEMFRFSHQVPNYLLTGQEAPNAPRGCQELDPAATSLDLLQTKNEANEALDNVEKSKEDTS</sequence>
<comment type="caution">
    <text evidence="2">The sequence shown here is derived from an EMBL/GenBank/DDBJ whole genome shotgun (WGS) entry which is preliminary data.</text>
</comment>
<dbReference type="PANTHER" id="PTHR45089">
    <property type="entry name" value="DNAJ HEAT SHOCK AMINO-TERMINAL DOMAIN PROTEIN-RELATED"/>
    <property type="match status" value="1"/>
</dbReference>
<name>A0A444YU13_ARAHY</name>
<dbReference type="Proteomes" id="UP000289738">
    <property type="component" value="Chromosome B06"/>
</dbReference>
<reference evidence="2 3" key="1">
    <citation type="submission" date="2019-01" db="EMBL/GenBank/DDBJ databases">
        <title>Sequencing of cultivated peanut Arachis hypogaea provides insights into genome evolution and oil improvement.</title>
        <authorList>
            <person name="Chen X."/>
        </authorList>
    </citation>
    <scope>NUCLEOTIDE SEQUENCE [LARGE SCALE GENOMIC DNA]</scope>
    <source>
        <strain evidence="3">cv. Fuhuasheng</strain>
        <tissue evidence="2">Leaves</tissue>
    </source>
</reference>
<dbReference type="PANTHER" id="PTHR45089:SF50">
    <property type="entry name" value="DNAJ HEAT SHOCK AMINO-TERMINAL DOMAIN PROTEIN-RELATED"/>
    <property type="match status" value="1"/>
</dbReference>
<feature type="domain" description="DUF3444" evidence="1">
    <location>
        <begin position="1"/>
        <end position="172"/>
    </location>
</feature>
<gene>
    <name evidence="2" type="ORF">Ahy_B06g085251</name>
</gene>
<dbReference type="InterPro" id="IPR024593">
    <property type="entry name" value="DUF3444"/>
</dbReference>
<protein>
    <recommendedName>
        <fullName evidence="1">DUF3444 domain-containing protein</fullName>
    </recommendedName>
</protein>
<proteinExistence type="predicted"/>
<evidence type="ECO:0000259" key="1">
    <source>
        <dbReference type="Pfam" id="PF11926"/>
    </source>
</evidence>